<name>A0A9N9TUT8_PHYSR</name>
<dbReference type="GO" id="GO:0080019">
    <property type="term" value="F:alcohol-forming very long-chain fatty acyl-CoA reductase activity"/>
    <property type="evidence" value="ECO:0007669"/>
    <property type="project" value="InterPro"/>
</dbReference>
<keyword evidence="10" id="KW-0560">Oxidoreductase</keyword>
<evidence type="ECO:0000313" key="13">
    <source>
        <dbReference type="EMBL" id="CAG9860930.1"/>
    </source>
</evidence>
<dbReference type="CDD" id="cd09071">
    <property type="entry name" value="FAR_C"/>
    <property type="match status" value="1"/>
</dbReference>
<evidence type="ECO:0000256" key="4">
    <source>
        <dbReference type="ARBA" id="ARBA00022692"/>
    </source>
</evidence>
<evidence type="ECO:0000256" key="6">
    <source>
        <dbReference type="ARBA" id="ARBA00022989"/>
    </source>
</evidence>
<sequence length="511" mass="58937">MEVNFHRLDAIFKDEGIGNFYGDSEIFITGGTGFVGKALIEKLLRSCPDIRCIYLLMRAKRGRNVDERFRELIENPVFGRLKKEDEGVFRKIRPICGDITHSNLGINKTDLINILEKVNFVFHSAATVKFNEDLKQALIFNTLGTKRVLDFCCNVKNLKSFVYVSTAFSNSIRENIGETVYDTSFNIDNLNSIIDDLSKDSYGIMAKQILGNHPNTYTFTKAVGEEIVEKYSRKIPCAIVRPSIITGSWKEPYPGWVDSVSGITGIFMECGRGTIKSILCNESYKMDIVPVDVVVNTLICAAWHTVQYKSKTMRIYNCISGETNPITWKDFKRLTLKYSKQYPSKYVTWYPGFTYRSSRFRHVICASVFQIIPSVLLDAYLFCVGKPPMMLKISMKFYEALLAGSYFSTNEWTFEVSSMRSLIKAAGAAPDGRSFEMDMDRSSGFCWDSYVKDFNLGVRRYILKDDFESLEKARLKLKRLLWFQKFMQIIPVYLMYRLVYSFLNKWMWQLL</sequence>
<dbReference type="EMBL" id="OU900097">
    <property type="protein sequence ID" value="CAG9860930.1"/>
    <property type="molecule type" value="Genomic_DNA"/>
</dbReference>
<evidence type="ECO:0000256" key="2">
    <source>
        <dbReference type="ARBA" id="ARBA00005928"/>
    </source>
</evidence>
<evidence type="ECO:0000259" key="12">
    <source>
        <dbReference type="Pfam" id="PF07993"/>
    </source>
</evidence>
<evidence type="ECO:0000313" key="14">
    <source>
        <dbReference type="Proteomes" id="UP001153712"/>
    </source>
</evidence>
<reference evidence="13" key="1">
    <citation type="submission" date="2022-01" db="EMBL/GenBank/DDBJ databases">
        <authorList>
            <person name="King R."/>
        </authorList>
    </citation>
    <scope>NUCLEOTIDE SEQUENCE</scope>
</reference>
<dbReference type="PANTHER" id="PTHR11011">
    <property type="entry name" value="MALE STERILITY PROTEIN 2-RELATED"/>
    <property type="match status" value="1"/>
</dbReference>
<protein>
    <recommendedName>
        <fullName evidence="10">Fatty acyl-CoA reductase</fullName>
        <ecNumber evidence="10">1.2.1.84</ecNumber>
    </recommendedName>
</protein>
<comment type="function">
    <text evidence="10">Catalyzes the reduction of fatty acyl-CoA to fatty alcohols.</text>
</comment>
<evidence type="ECO:0000256" key="7">
    <source>
        <dbReference type="ARBA" id="ARBA00023098"/>
    </source>
</evidence>
<dbReference type="SUPFAM" id="SSF51735">
    <property type="entry name" value="NAD(P)-binding Rossmann-fold domains"/>
    <property type="match status" value="1"/>
</dbReference>
<evidence type="ECO:0000256" key="5">
    <source>
        <dbReference type="ARBA" id="ARBA00022857"/>
    </source>
</evidence>
<organism evidence="13 14">
    <name type="scientific">Phyllotreta striolata</name>
    <name type="common">Striped flea beetle</name>
    <name type="synonym">Crioceris striolata</name>
    <dbReference type="NCBI Taxonomy" id="444603"/>
    <lineage>
        <taxon>Eukaryota</taxon>
        <taxon>Metazoa</taxon>
        <taxon>Ecdysozoa</taxon>
        <taxon>Arthropoda</taxon>
        <taxon>Hexapoda</taxon>
        <taxon>Insecta</taxon>
        <taxon>Pterygota</taxon>
        <taxon>Neoptera</taxon>
        <taxon>Endopterygota</taxon>
        <taxon>Coleoptera</taxon>
        <taxon>Polyphaga</taxon>
        <taxon>Cucujiformia</taxon>
        <taxon>Chrysomeloidea</taxon>
        <taxon>Chrysomelidae</taxon>
        <taxon>Galerucinae</taxon>
        <taxon>Alticini</taxon>
        <taxon>Phyllotreta</taxon>
    </lineage>
</organism>
<keyword evidence="14" id="KW-1185">Reference proteome</keyword>
<dbReference type="InterPro" id="IPR036291">
    <property type="entry name" value="NAD(P)-bd_dom_sf"/>
</dbReference>
<keyword evidence="7 10" id="KW-0443">Lipid metabolism</keyword>
<comment type="similarity">
    <text evidence="2 10">Belongs to the fatty acyl-CoA reductase family.</text>
</comment>
<evidence type="ECO:0000259" key="11">
    <source>
        <dbReference type="Pfam" id="PF03015"/>
    </source>
</evidence>
<keyword evidence="8" id="KW-0472">Membrane</keyword>
<dbReference type="GO" id="GO:0035336">
    <property type="term" value="P:long-chain fatty-acyl-CoA metabolic process"/>
    <property type="evidence" value="ECO:0007669"/>
    <property type="project" value="TreeGrafter"/>
</dbReference>
<dbReference type="Pfam" id="PF07993">
    <property type="entry name" value="NAD_binding_4"/>
    <property type="match status" value="1"/>
</dbReference>
<dbReference type="PANTHER" id="PTHR11011:SF107">
    <property type="entry name" value="FATTY ACYL-COA REDUCTASE"/>
    <property type="match status" value="1"/>
</dbReference>
<dbReference type="InterPro" id="IPR026055">
    <property type="entry name" value="FAR"/>
</dbReference>
<dbReference type="AlphaFoldDB" id="A0A9N9TUT8"/>
<dbReference type="CDD" id="cd05236">
    <property type="entry name" value="FAR-N_SDR_e"/>
    <property type="match status" value="1"/>
</dbReference>
<keyword evidence="5 10" id="KW-0521">NADP</keyword>
<evidence type="ECO:0000256" key="9">
    <source>
        <dbReference type="ARBA" id="ARBA00052530"/>
    </source>
</evidence>
<dbReference type="GO" id="GO:0016020">
    <property type="term" value="C:membrane"/>
    <property type="evidence" value="ECO:0007669"/>
    <property type="project" value="UniProtKB-SubCell"/>
</dbReference>
<dbReference type="InterPro" id="IPR013120">
    <property type="entry name" value="FAR_NAD-bd"/>
</dbReference>
<evidence type="ECO:0000256" key="10">
    <source>
        <dbReference type="RuleBase" id="RU363097"/>
    </source>
</evidence>
<dbReference type="EC" id="1.2.1.84" evidence="10"/>
<comment type="catalytic activity">
    <reaction evidence="9 10">
        <text>a long-chain fatty acyl-CoA + 2 NADPH + 2 H(+) = a long-chain primary fatty alcohol + 2 NADP(+) + CoA</text>
        <dbReference type="Rhea" id="RHEA:52716"/>
        <dbReference type="ChEBI" id="CHEBI:15378"/>
        <dbReference type="ChEBI" id="CHEBI:57287"/>
        <dbReference type="ChEBI" id="CHEBI:57783"/>
        <dbReference type="ChEBI" id="CHEBI:58349"/>
        <dbReference type="ChEBI" id="CHEBI:77396"/>
        <dbReference type="ChEBI" id="CHEBI:83139"/>
        <dbReference type="EC" id="1.2.1.84"/>
    </reaction>
</comment>
<dbReference type="Gene3D" id="3.40.50.720">
    <property type="entry name" value="NAD(P)-binding Rossmann-like Domain"/>
    <property type="match status" value="1"/>
</dbReference>
<gene>
    <name evidence="13" type="ORF">PHYEVI_LOCUS7278</name>
</gene>
<evidence type="ECO:0000256" key="3">
    <source>
        <dbReference type="ARBA" id="ARBA00022516"/>
    </source>
</evidence>
<comment type="subcellular location">
    <subcellularLocation>
        <location evidence="1">Membrane</location>
        <topology evidence="1">Multi-pass membrane protein</topology>
    </subcellularLocation>
</comment>
<dbReference type="Pfam" id="PF03015">
    <property type="entry name" value="Sterile"/>
    <property type="match status" value="1"/>
</dbReference>
<proteinExistence type="inferred from homology"/>
<accession>A0A9N9TUT8</accession>
<dbReference type="OrthoDB" id="429813at2759"/>
<dbReference type="InterPro" id="IPR033640">
    <property type="entry name" value="FAR_C"/>
</dbReference>
<evidence type="ECO:0000256" key="8">
    <source>
        <dbReference type="ARBA" id="ARBA00023136"/>
    </source>
</evidence>
<dbReference type="GO" id="GO:0102965">
    <property type="term" value="F:alcohol-forming long-chain fatty acyl-CoA reductase activity"/>
    <property type="evidence" value="ECO:0007669"/>
    <property type="project" value="UniProtKB-EC"/>
</dbReference>
<evidence type="ECO:0000256" key="1">
    <source>
        <dbReference type="ARBA" id="ARBA00004141"/>
    </source>
</evidence>
<keyword evidence="3 10" id="KW-0444">Lipid biosynthesis</keyword>
<feature type="domain" description="Thioester reductase (TE)" evidence="12">
    <location>
        <begin position="28"/>
        <end position="297"/>
    </location>
</feature>
<keyword evidence="4" id="KW-0812">Transmembrane</keyword>
<feature type="domain" description="Fatty acyl-CoA reductase C-terminal" evidence="11">
    <location>
        <begin position="369"/>
        <end position="465"/>
    </location>
</feature>
<dbReference type="Proteomes" id="UP001153712">
    <property type="component" value="Chromosome 4"/>
</dbReference>
<dbReference type="GO" id="GO:0005777">
    <property type="term" value="C:peroxisome"/>
    <property type="evidence" value="ECO:0007669"/>
    <property type="project" value="TreeGrafter"/>
</dbReference>
<dbReference type="FunFam" id="3.40.50.720:FF:000143">
    <property type="entry name" value="Fatty acyl-CoA reductase"/>
    <property type="match status" value="1"/>
</dbReference>
<keyword evidence="6" id="KW-1133">Transmembrane helix</keyword>